<dbReference type="EMBL" id="SMMG02000006">
    <property type="protein sequence ID" value="KAA3470614.1"/>
    <property type="molecule type" value="Genomic_DNA"/>
</dbReference>
<evidence type="ECO:0000313" key="3">
    <source>
        <dbReference type="Proteomes" id="UP000325315"/>
    </source>
</evidence>
<dbReference type="OrthoDB" id="1939135at2759"/>
<dbReference type="Pfam" id="PF24626">
    <property type="entry name" value="SH3_Tf2-1"/>
    <property type="match status" value="1"/>
</dbReference>
<dbReference type="PANTHER" id="PTHR46148">
    <property type="entry name" value="CHROMO DOMAIN-CONTAINING PROTEIN"/>
    <property type="match status" value="1"/>
</dbReference>
<accession>A0A5B6VNL4</accession>
<comment type="caution">
    <text evidence="2">The sequence shown here is derived from an EMBL/GenBank/DDBJ whole genome shotgun (WGS) entry which is preliminary data.</text>
</comment>
<name>A0A5B6VNL4_9ROSI</name>
<dbReference type="PANTHER" id="PTHR46148:SF44">
    <property type="entry name" value="GAG-POL POLYPROTEIN"/>
    <property type="match status" value="1"/>
</dbReference>
<evidence type="ECO:0000313" key="2">
    <source>
        <dbReference type="EMBL" id="KAA3470614.1"/>
    </source>
</evidence>
<evidence type="ECO:0000259" key="1">
    <source>
        <dbReference type="Pfam" id="PF24626"/>
    </source>
</evidence>
<dbReference type="Proteomes" id="UP000325315">
    <property type="component" value="Unassembled WGS sequence"/>
</dbReference>
<organism evidence="2 3">
    <name type="scientific">Gossypium australe</name>
    <dbReference type="NCBI Taxonomy" id="47621"/>
    <lineage>
        <taxon>Eukaryota</taxon>
        <taxon>Viridiplantae</taxon>
        <taxon>Streptophyta</taxon>
        <taxon>Embryophyta</taxon>
        <taxon>Tracheophyta</taxon>
        <taxon>Spermatophyta</taxon>
        <taxon>Magnoliopsida</taxon>
        <taxon>eudicotyledons</taxon>
        <taxon>Gunneridae</taxon>
        <taxon>Pentapetalae</taxon>
        <taxon>rosids</taxon>
        <taxon>malvids</taxon>
        <taxon>Malvales</taxon>
        <taxon>Malvaceae</taxon>
        <taxon>Malvoideae</taxon>
        <taxon>Gossypium</taxon>
    </lineage>
</organism>
<sequence>MVPYEALCRRNAELQKIFGIDLIRETEDKVGIIRDCLKSVPDHHKLYTGLKIKYIEFQIDEKKKVLHFDRKGKLSPRFIGTYKVIERIGPVAYRLALLTELEKIHSVLVSMLRLHMSDPSHPDMTYNEELVQILAWECHGVEDATWEPEETMKLKYLNLFSHKIFEGKNSFIGGEL</sequence>
<proteinExistence type="predicted"/>
<gene>
    <name evidence="2" type="ORF">EPI10_016305</name>
</gene>
<feature type="domain" description="Tf2-1-like SH3-like" evidence="1">
    <location>
        <begin position="64"/>
        <end position="113"/>
    </location>
</feature>
<reference evidence="3" key="1">
    <citation type="journal article" date="2019" name="Plant Biotechnol. J.">
        <title>Genome sequencing of the Australian wild diploid species Gossypium australe highlights disease resistance and delayed gland morphogenesis.</title>
        <authorList>
            <person name="Cai Y."/>
            <person name="Cai X."/>
            <person name="Wang Q."/>
            <person name="Wang P."/>
            <person name="Zhang Y."/>
            <person name="Cai C."/>
            <person name="Xu Y."/>
            <person name="Wang K."/>
            <person name="Zhou Z."/>
            <person name="Wang C."/>
            <person name="Geng S."/>
            <person name="Li B."/>
            <person name="Dong Q."/>
            <person name="Hou Y."/>
            <person name="Wang H."/>
            <person name="Ai P."/>
            <person name="Liu Z."/>
            <person name="Yi F."/>
            <person name="Sun M."/>
            <person name="An G."/>
            <person name="Cheng J."/>
            <person name="Zhang Y."/>
            <person name="Shi Q."/>
            <person name="Xie Y."/>
            <person name="Shi X."/>
            <person name="Chang Y."/>
            <person name="Huang F."/>
            <person name="Chen Y."/>
            <person name="Hong S."/>
            <person name="Mi L."/>
            <person name="Sun Q."/>
            <person name="Zhang L."/>
            <person name="Zhou B."/>
            <person name="Peng R."/>
            <person name="Zhang X."/>
            <person name="Liu F."/>
        </authorList>
    </citation>
    <scope>NUCLEOTIDE SEQUENCE [LARGE SCALE GENOMIC DNA]</scope>
    <source>
        <strain evidence="3">cv. PA1801</strain>
    </source>
</reference>
<dbReference type="AlphaFoldDB" id="A0A5B6VNL4"/>
<keyword evidence="3" id="KW-1185">Reference proteome</keyword>
<dbReference type="InterPro" id="IPR056924">
    <property type="entry name" value="SH3_Tf2-1"/>
</dbReference>
<protein>
    <submittedName>
        <fullName evidence="2">Pol protein</fullName>
    </submittedName>
</protein>